<dbReference type="PANTHER" id="PTHR46796">
    <property type="entry name" value="HTH-TYPE TRANSCRIPTIONAL ACTIVATOR RHAS-RELATED"/>
    <property type="match status" value="1"/>
</dbReference>
<gene>
    <name evidence="5" type="ORF">San01_33320</name>
</gene>
<evidence type="ECO:0000256" key="2">
    <source>
        <dbReference type="ARBA" id="ARBA00023125"/>
    </source>
</evidence>
<dbReference type="InterPro" id="IPR050204">
    <property type="entry name" value="AraC_XylS_family_regulators"/>
</dbReference>
<feature type="domain" description="HTH araC/xylS-type" evidence="4">
    <location>
        <begin position="212"/>
        <end position="313"/>
    </location>
</feature>
<protein>
    <submittedName>
        <fullName evidence="5">AraC family transcriptional regulator</fullName>
    </submittedName>
</protein>
<accession>A0A5J4LKP8</accession>
<dbReference type="SMART" id="SM00342">
    <property type="entry name" value="HTH_ARAC"/>
    <property type="match status" value="1"/>
</dbReference>
<evidence type="ECO:0000256" key="1">
    <source>
        <dbReference type="ARBA" id="ARBA00023015"/>
    </source>
</evidence>
<evidence type="ECO:0000259" key="4">
    <source>
        <dbReference type="PROSITE" id="PS01124"/>
    </source>
</evidence>
<organism evidence="5 6">
    <name type="scientific">Streptomyces angustmyceticus</name>
    <dbReference type="NCBI Taxonomy" id="285578"/>
    <lineage>
        <taxon>Bacteria</taxon>
        <taxon>Bacillati</taxon>
        <taxon>Actinomycetota</taxon>
        <taxon>Actinomycetes</taxon>
        <taxon>Kitasatosporales</taxon>
        <taxon>Streptomycetaceae</taxon>
        <taxon>Streptomyces</taxon>
    </lineage>
</organism>
<keyword evidence="6" id="KW-1185">Reference proteome</keyword>
<dbReference type="Gene3D" id="1.10.10.60">
    <property type="entry name" value="Homeodomain-like"/>
    <property type="match status" value="1"/>
</dbReference>
<keyword evidence="3" id="KW-0804">Transcription</keyword>
<dbReference type="SUPFAM" id="SSF46689">
    <property type="entry name" value="Homeodomain-like"/>
    <property type="match status" value="1"/>
</dbReference>
<dbReference type="Pfam" id="PF14525">
    <property type="entry name" value="AraC_binding_2"/>
    <property type="match status" value="1"/>
</dbReference>
<keyword evidence="1" id="KW-0805">Transcription regulation</keyword>
<dbReference type="PANTHER" id="PTHR46796:SF6">
    <property type="entry name" value="ARAC SUBFAMILY"/>
    <property type="match status" value="1"/>
</dbReference>
<name>A0A5J4LKP8_9ACTN</name>
<dbReference type="InterPro" id="IPR035418">
    <property type="entry name" value="AraC-bd_2"/>
</dbReference>
<dbReference type="GO" id="GO:0043565">
    <property type="term" value="F:sequence-specific DNA binding"/>
    <property type="evidence" value="ECO:0007669"/>
    <property type="project" value="InterPro"/>
</dbReference>
<reference evidence="5 6" key="1">
    <citation type="submission" date="2019-10" db="EMBL/GenBank/DDBJ databases">
        <title>Whole genome shotgun sequence of Streptomyces angustmyceticus NBRC 3934.</title>
        <authorList>
            <person name="Hosoyama A."/>
            <person name="Ichikawa N."/>
            <person name="Kimura A."/>
            <person name="Kitahashi Y."/>
            <person name="Komaki H."/>
            <person name="Uohara A."/>
        </authorList>
    </citation>
    <scope>NUCLEOTIDE SEQUENCE [LARGE SCALE GENOMIC DNA]</scope>
    <source>
        <strain evidence="5 6">NBRC 3934</strain>
    </source>
</reference>
<dbReference type="Pfam" id="PF12833">
    <property type="entry name" value="HTH_18"/>
    <property type="match status" value="1"/>
</dbReference>
<dbReference type="EMBL" id="BLAG01000009">
    <property type="protein sequence ID" value="GES30845.1"/>
    <property type="molecule type" value="Genomic_DNA"/>
</dbReference>
<dbReference type="GO" id="GO:0003700">
    <property type="term" value="F:DNA-binding transcription factor activity"/>
    <property type="evidence" value="ECO:0007669"/>
    <property type="project" value="InterPro"/>
</dbReference>
<sequence>MFRSEDVPAADRFDYWTEMLGRAHAPMELRSDYADDFRGSQRVLDLGAVTAWRAVFQPVVFRRTPKLIRQSDPETYHLCLVVRGAGSCVWRHRETRYGPDDLFINSSTLPNDVHSSGDPVTTVALEVPKALVPLPRDLTRRIVGVPVSTREGMGALLARFLTQLTTDTAAYRPSDGPRLGTVLTELVGALFAHTLEAGRCLPPETHRRTLILRIQAFIRENLHDPHLTPSAIAAAHHLSAGYLHRLFRDEDATVAEWIRRRRLEAARRDLADPALRATPIQTIAARWGFPRATDFSRAHRAAYGTTPKEHRHQALHGHE</sequence>
<comment type="caution">
    <text evidence="5">The sequence shown here is derived from an EMBL/GenBank/DDBJ whole genome shotgun (WGS) entry which is preliminary data.</text>
</comment>
<dbReference type="AlphaFoldDB" id="A0A5J4LKP8"/>
<evidence type="ECO:0000256" key="3">
    <source>
        <dbReference type="ARBA" id="ARBA00023163"/>
    </source>
</evidence>
<evidence type="ECO:0000313" key="5">
    <source>
        <dbReference type="EMBL" id="GES30845.1"/>
    </source>
</evidence>
<evidence type="ECO:0000313" key="6">
    <source>
        <dbReference type="Proteomes" id="UP000325598"/>
    </source>
</evidence>
<dbReference type="InterPro" id="IPR009057">
    <property type="entry name" value="Homeodomain-like_sf"/>
</dbReference>
<dbReference type="InterPro" id="IPR018060">
    <property type="entry name" value="HTH_AraC"/>
</dbReference>
<keyword evidence="2" id="KW-0238">DNA-binding</keyword>
<dbReference type="Proteomes" id="UP000325598">
    <property type="component" value="Unassembled WGS sequence"/>
</dbReference>
<proteinExistence type="predicted"/>
<dbReference type="PROSITE" id="PS01124">
    <property type="entry name" value="HTH_ARAC_FAMILY_2"/>
    <property type="match status" value="1"/>
</dbReference>